<protein>
    <submittedName>
        <fullName evidence="2">Uncharacterized protein</fullName>
    </submittedName>
</protein>
<evidence type="ECO:0000313" key="3">
    <source>
        <dbReference type="Proteomes" id="UP000031668"/>
    </source>
</evidence>
<dbReference type="AlphaFoldDB" id="A0A0C2JGL9"/>
<accession>A0A0C2JGL9</accession>
<gene>
    <name evidence="2" type="ORF">RF11_07949</name>
</gene>
<keyword evidence="1" id="KW-0472">Membrane</keyword>
<keyword evidence="1" id="KW-0812">Transmembrane</keyword>
<proteinExistence type="predicted"/>
<dbReference type="EMBL" id="JWZT01002861">
    <property type="protein sequence ID" value="KII68403.1"/>
    <property type="molecule type" value="Genomic_DNA"/>
</dbReference>
<name>A0A0C2JGL9_THEKT</name>
<comment type="caution">
    <text evidence="2">The sequence shown here is derived from an EMBL/GenBank/DDBJ whole genome shotgun (WGS) entry which is preliminary data.</text>
</comment>
<evidence type="ECO:0000256" key="1">
    <source>
        <dbReference type="SAM" id="Phobius"/>
    </source>
</evidence>
<sequence>MSNDCDVIGVGGLLLHTRERADQHFRINKFGNITKVRLSVTCYISFKTSKDFHITLKIVPVLEADSDYKLKSIMSQDVEFIVFYSFKYCIKEFSIIVISALALNAVILACCYLIFYVGTHF</sequence>
<keyword evidence="1" id="KW-1133">Transmembrane helix</keyword>
<organism evidence="2 3">
    <name type="scientific">Thelohanellus kitauei</name>
    <name type="common">Myxosporean</name>
    <dbReference type="NCBI Taxonomy" id="669202"/>
    <lineage>
        <taxon>Eukaryota</taxon>
        <taxon>Metazoa</taxon>
        <taxon>Cnidaria</taxon>
        <taxon>Myxozoa</taxon>
        <taxon>Myxosporea</taxon>
        <taxon>Bivalvulida</taxon>
        <taxon>Platysporina</taxon>
        <taxon>Myxobolidae</taxon>
        <taxon>Thelohanellus</taxon>
    </lineage>
</organism>
<reference evidence="2 3" key="1">
    <citation type="journal article" date="2014" name="Genome Biol. Evol.">
        <title>The genome of the myxosporean Thelohanellus kitauei shows adaptations to nutrient acquisition within its fish host.</title>
        <authorList>
            <person name="Yang Y."/>
            <person name="Xiong J."/>
            <person name="Zhou Z."/>
            <person name="Huo F."/>
            <person name="Miao W."/>
            <person name="Ran C."/>
            <person name="Liu Y."/>
            <person name="Zhang J."/>
            <person name="Feng J."/>
            <person name="Wang M."/>
            <person name="Wang M."/>
            <person name="Wang L."/>
            <person name="Yao B."/>
        </authorList>
    </citation>
    <scope>NUCLEOTIDE SEQUENCE [LARGE SCALE GENOMIC DNA]</scope>
    <source>
        <strain evidence="2">Wuqing</strain>
    </source>
</reference>
<keyword evidence="3" id="KW-1185">Reference proteome</keyword>
<evidence type="ECO:0000313" key="2">
    <source>
        <dbReference type="EMBL" id="KII68403.1"/>
    </source>
</evidence>
<dbReference type="Proteomes" id="UP000031668">
    <property type="component" value="Unassembled WGS sequence"/>
</dbReference>
<feature type="transmembrane region" description="Helical" evidence="1">
    <location>
        <begin position="93"/>
        <end position="115"/>
    </location>
</feature>